<dbReference type="EMBL" id="PFWY01000029">
    <property type="protein sequence ID" value="PJA41259.1"/>
    <property type="molecule type" value="Genomic_DNA"/>
</dbReference>
<name>A0A2M7X566_UNCKA</name>
<accession>A0A2M7X566</accession>
<evidence type="ECO:0000313" key="2">
    <source>
        <dbReference type="Proteomes" id="UP000230683"/>
    </source>
</evidence>
<dbReference type="AlphaFoldDB" id="A0A2M7X566"/>
<dbReference type="Proteomes" id="UP000230683">
    <property type="component" value="Unassembled WGS sequence"/>
</dbReference>
<sequence length="221" mass="26320">MADKILTAHQHEFLEFVKKQPTLIEQFYFTGGTCLSEYYLHHRFSEDLDFFSENEIDPQAITILLHTNKSILGYKKMDFQQSFNRNLFFLIFSKKQQLKIEFTYFPFERIDSSKSKNGLSIDSMQDIAVNKLFTIYQKPRGRDFYDLFAMYRKTPWNLRTLMKLARIKFDTNIDPLQLGRNLIQVEELKDDPLVINQKYQYKEVATFFNKISRSLKSEVIG</sequence>
<dbReference type="Gene3D" id="3.10.450.620">
    <property type="entry name" value="JHP933, nucleotidyltransferase-like core domain"/>
    <property type="match status" value="1"/>
</dbReference>
<reference evidence="2" key="1">
    <citation type="submission" date="2017-09" db="EMBL/GenBank/DDBJ databases">
        <title>Depth-based differentiation of microbial function through sediment-hosted aquifers and enrichment of novel symbionts in the deep terrestrial subsurface.</title>
        <authorList>
            <person name="Probst A.J."/>
            <person name="Ladd B."/>
            <person name="Jarett J.K."/>
            <person name="Geller-Mcgrath D.E."/>
            <person name="Sieber C.M.K."/>
            <person name="Emerson J.B."/>
            <person name="Anantharaman K."/>
            <person name="Thomas B.C."/>
            <person name="Malmstrom R."/>
            <person name="Stieglmeier M."/>
            <person name="Klingl A."/>
            <person name="Woyke T."/>
            <person name="Ryan C.M."/>
            <person name="Banfield J.F."/>
        </authorList>
    </citation>
    <scope>NUCLEOTIDE SEQUENCE [LARGE SCALE GENOMIC DNA]</scope>
</reference>
<gene>
    <name evidence="1" type="ORF">CO178_00615</name>
</gene>
<evidence type="ECO:0000313" key="1">
    <source>
        <dbReference type="EMBL" id="PJA41259.1"/>
    </source>
</evidence>
<protein>
    <recommendedName>
        <fullName evidence="3">Nucleotidyl transferase AbiEii/AbiGii toxin family protein</fullName>
    </recommendedName>
</protein>
<dbReference type="InterPro" id="IPR014942">
    <property type="entry name" value="AbiEii"/>
</dbReference>
<proteinExistence type="predicted"/>
<organism evidence="1 2">
    <name type="scientific">candidate division WWE3 bacterium CG_4_9_14_3_um_filter_34_6</name>
    <dbReference type="NCBI Taxonomy" id="1975079"/>
    <lineage>
        <taxon>Bacteria</taxon>
        <taxon>Katanobacteria</taxon>
    </lineage>
</organism>
<comment type="caution">
    <text evidence="1">The sequence shown here is derived from an EMBL/GenBank/DDBJ whole genome shotgun (WGS) entry which is preliminary data.</text>
</comment>
<dbReference type="Pfam" id="PF08843">
    <property type="entry name" value="AbiEii"/>
    <property type="match status" value="1"/>
</dbReference>
<evidence type="ECO:0008006" key="3">
    <source>
        <dbReference type="Google" id="ProtNLM"/>
    </source>
</evidence>